<sequence length="92" mass="10859">MEKDSTQENIPAREDPAERHRRRMEYYRRHHQKCERLYEEAQQAKRTVQDPDKKAKEEDEAGEEAALPPRPKLSSWQGTTEGPPISSRNKSR</sequence>
<dbReference type="Gene3D" id="6.10.250.970">
    <property type="match status" value="1"/>
</dbReference>
<proteinExistence type="inferred from homology"/>
<dbReference type="GO" id="GO:0016607">
    <property type="term" value="C:nuclear speck"/>
    <property type="evidence" value="ECO:0007669"/>
    <property type="project" value="InterPro"/>
</dbReference>
<dbReference type="InterPro" id="IPR019082">
    <property type="entry name" value="Mastermind-like_N"/>
</dbReference>
<feature type="compositionally biased region" description="Basic and acidic residues" evidence="4">
    <location>
        <begin position="1"/>
        <end position="18"/>
    </location>
</feature>
<gene>
    <name evidence="6" type="ORF">Q7C36_014646</name>
</gene>
<keyword evidence="7" id="KW-1185">Reference proteome</keyword>
<evidence type="ECO:0000313" key="7">
    <source>
        <dbReference type="Proteomes" id="UP001187315"/>
    </source>
</evidence>
<protein>
    <recommendedName>
        <fullName evidence="5">Neurogenic mastermind-like N-terminal domain-containing protein</fullName>
    </recommendedName>
</protein>
<dbReference type="Proteomes" id="UP001187315">
    <property type="component" value="Unassembled WGS sequence"/>
</dbReference>
<comment type="similarity">
    <text evidence="2">Belongs to the mastermind family.</text>
</comment>
<dbReference type="GO" id="GO:0007219">
    <property type="term" value="P:Notch signaling pathway"/>
    <property type="evidence" value="ECO:0007669"/>
    <property type="project" value="InterPro"/>
</dbReference>
<dbReference type="AlphaFoldDB" id="A0AA88MFI9"/>
<accession>A0AA88MFI9</accession>
<evidence type="ECO:0000313" key="6">
    <source>
        <dbReference type="EMBL" id="KAK2836777.1"/>
    </source>
</evidence>
<evidence type="ECO:0000256" key="3">
    <source>
        <dbReference type="ARBA" id="ARBA00023242"/>
    </source>
</evidence>
<dbReference type="EMBL" id="JAVHJS010000014">
    <property type="protein sequence ID" value="KAK2836777.1"/>
    <property type="molecule type" value="Genomic_DNA"/>
</dbReference>
<dbReference type="InterPro" id="IPR046370">
    <property type="entry name" value="MAML_N_sf"/>
</dbReference>
<dbReference type="GO" id="GO:0045944">
    <property type="term" value="P:positive regulation of transcription by RNA polymerase II"/>
    <property type="evidence" value="ECO:0007669"/>
    <property type="project" value="InterPro"/>
</dbReference>
<feature type="region of interest" description="Disordered" evidence="4">
    <location>
        <begin position="1"/>
        <end position="92"/>
    </location>
</feature>
<evidence type="ECO:0000259" key="5">
    <source>
        <dbReference type="Pfam" id="PF09596"/>
    </source>
</evidence>
<dbReference type="Pfam" id="PF09596">
    <property type="entry name" value="MamL-1"/>
    <property type="match status" value="1"/>
</dbReference>
<feature type="domain" description="Neurogenic mastermind-like N-terminal" evidence="5">
    <location>
        <begin position="18"/>
        <end position="47"/>
    </location>
</feature>
<evidence type="ECO:0000256" key="2">
    <source>
        <dbReference type="ARBA" id="ARBA00008081"/>
    </source>
</evidence>
<comment type="subcellular location">
    <subcellularLocation>
        <location evidence="1">Nucleus</location>
    </subcellularLocation>
</comment>
<keyword evidence="3" id="KW-0539">Nucleus</keyword>
<reference evidence="6" key="1">
    <citation type="submission" date="2023-08" db="EMBL/GenBank/DDBJ databases">
        <title>Pelteobagrus vachellii genome.</title>
        <authorList>
            <person name="Liu H."/>
        </authorList>
    </citation>
    <scope>NUCLEOTIDE SEQUENCE</scope>
    <source>
        <strain evidence="6">PRFRI_2022a</strain>
        <tissue evidence="6">Muscle</tissue>
    </source>
</reference>
<organism evidence="6 7">
    <name type="scientific">Tachysurus vachellii</name>
    <name type="common">Darkbarbel catfish</name>
    <name type="synonym">Pelteobagrus vachellii</name>
    <dbReference type="NCBI Taxonomy" id="175792"/>
    <lineage>
        <taxon>Eukaryota</taxon>
        <taxon>Metazoa</taxon>
        <taxon>Chordata</taxon>
        <taxon>Craniata</taxon>
        <taxon>Vertebrata</taxon>
        <taxon>Euteleostomi</taxon>
        <taxon>Actinopterygii</taxon>
        <taxon>Neopterygii</taxon>
        <taxon>Teleostei</taxon>
        <taxon>Ostariophysi</taxon>
        <taxon>Siluriformes</taxon>
        <taxon>Bagridae</taxon>
        <taxon>Tachysurus</taxon>
    </lineage>
</organism>
<feature type="compositionally biased region" description="Basic and acidic residues" evidence="4">
    <location>
        <begin position="34"/>
        <end position="57"/>
    </location>
</feature>
<feature type="compositionally biased region" description="Basic residues" evidence="4">
    <location>
        <begin position="19"/>
        <end position="33"/>
    </location>
</feature>
<evidence type="ECO:0000256" key="1">
    <source>
        <dbReference type="ARBA" id="ARBA00004123"/>
    </source>
</evidence>
<name>A0AA88MFI9_TACVA</name>
<comment type="caution">
    <text evidence="6">The sequence shown here is derived from an EMBL/GenBank/DDBJ whole genome shotgun (WGS) entry which is preliminary data.</text>
</comment>
<dbReference type="GO" id="GO:0003713">
    <property type="term" value="F:transcription coactivator activity"/>
    <property type="evidence" value="ECO:0007669"/>
    <property type="project" value="InterPro"/>
</dbReference>
<evidence type="ECO:0000256" key="4">
    <source>
        <dbReference type="SAM" id="MobiDB-lite"/>
    </source>
</evidence>